<dbReference type="Gene3D" id="1.10.10.750">
    <property type="entry name" value="Ypt/Rab-GAP domain of gyp1p, domain 1"/>
    <property type="match status" value="1"/>
</dbReference>
<organism evidence="2">
    <name type="scientific">Petromyzon marinus</name>
    <name type="common">Sea lamprey</name>
    <dbReference type="NCBI Taxonomy" id="7757"/>
    <lineage>
        <taxon>Eukaryota</taxon>
        <taxon>Metazoa</taxon>
        <taxon>Chordata</taxon>
        <taxon>Craniata</taxon>
        <taxon>Vertebrata</taxon>
        <taxon>Cyclostomata</taxon>
        <taxon>Hyperoartia</taxon>
        <taxon>Petromyzontiformes</taxon>
        <taxon>Petromyzontidae</taxon>
        <taxon>Petromyzon</taxon>
    </lineage>
</organism>
<sequence length="159" mass="18863">QGREDGVEIDPWEDADFRIYRVTDRFGFLHNEDLPVPDALEEKEASLKMTTERHFVSTKIKWDAGKKADALSRRVYKGVPLQLRGKLWLLLLEVTRAHSDNKGVYERMRRQARERSPDLRQIDLDVNRTFRNHIMFRERYGVKQQELFHVLAAYSVYNS</sequence>
<dbReference type="InterPro" id="IPR050302">
    <property type="entry name" value="Rab_GAP_TBC_domain"/>
</dbReference>
<dbReference type="GO" id="GO:0031267">
    <property type="term" value="F:small GTPase binding"/>
    <property type="evidence" value="ECO:0007669"/>
    <property type="project" value="TreeGrafter"/>
</dbReference>
<proteinExistence type="predicted"/>
<accession>S4RE60</accession>
<dbReference type="HOGENOM" id="CLU_005350_9_2_1"/>
<dbReference type="InterPro" id="IPR000195">
    <property type="entry name" value="Rab-GAP-TBC_dom"/>
</dbReference>
<dbReference type="STRING" id="7757.ENSPMAP00000003492"/>
<feature type="domain" description="Rab-GAP TBC" evidence="1">
    <location>
        <begin position="78"/>
        <end position="159"/>
    </location>
</feature>
<reference evidence="2" key="2">
    <citation type="submission" date="2025-09" db="UniProtKB">
        <authorList>
            <consortium name="Ensembl"/>
        </authorList>
    </citation>
    <scope>IDENTIFICATION</scope>
</reference>
<name>S4RE60_PETMA</name>
<dbReference type="SUPFAM" id="SSF47923">
    <property type="entry name" value="Ypt/Rab-GAP domain of gyp1p"/>
    <property type="match status" value="1"/>
</dbReference>
<dbReference type="PANTHER" id="PTHR47219:SF25">
    <property type="entry name" value="RAB-GAP TBC DOMAIN-CONTAINING PROTEIN"/>
    <property type="match status" value="1"/>
</dbReference>
<dbReference type="GO" id="GO:0005096">
    <property type="term" value="F:GTPase activator activity"/>
    <property type="evidence" value="ECO:0007669"/>
    <property type="project" value="TreeGrafter"/>
</dbReference>
<evidence type="ECO:0000313" key="2">
    <source>
        <dbReference type="Ensembl" id="ENSPMAP00000003492.1"/>
    </source>
</evidence>
<dbReference type="OMA" id="ERYGANQ"/>
<dbReference type="AlphaFoldDB" id="S4RE60"/>
<evidence type="ECO:0000259" key="1">
    <source>
        <dbReference type="PROSITE" id="PS50086"/>
    </source>
</evidence>
<dbReference type="PANTHER" id="PTHR47219">
    <property type="entry name" value="RAB GTPASE-ACTIVATING PROTEIN 1-LIKE"/>
    <property type="match status" value="1"/>
</dbReference>
<dbReference type="InterPro" id="IPR035969">
    <property type="entry name" value="Rab-GAP_TBC_sf"/>
</dbReference>
<dbReference type="GeneTree" id="ENSGT00940000156715"/>
<dbReference type="Gene3D" id="1.10.8.270">
    <property type="entry name" value="putative rabgap domain of human tbc1 domain family member 14 like domains"/>
    <property type="match status" value="1"/>
</dbReference>
<dbReference type="Pfam" id="PF00566">
    <property type="entry name" value="RabGAP-TBC"/>
    <property type="match status" value="1"/>
</dbReference>
<reference evidence="2" key="1">
    <citation type="submission" date="2025-08" db="UniProtKB">
        <authorList>
            <consortium name="Ensembl"/>
        </authorList>
    </citation>
    <scope>IDENTIFICATION</scope>
</reference>
<dbReference type="Ensembl" id="ENSPMAT00000003507.1">
    <property type="protein sequence ID" value="ENSPMAP00000003492.1"/>
    <property type="gene ID" value="ENSPMAG00000003201.1"/>
</dbReference>
<protein>
    <recommendedName>
        <fullName evidence="1">Rab-GAP TBC domain-containing protein</fullName>
    </recommendedName>
</protein>
<dbReference type="PROSITE" id="PS50086">
    <property type="entry name" value="TBC_RABGAP"/>
    <property type="match status" value="1"/>
</dbReference>